<organism evidence="1 2">
    <name type="scientific">Candidatus Roizmanbacteria bacterium RIFOXYA1_FULL_41_12</name>
    <dbReference type="NCBI Taxonomy" id="1802082"/>
    <lineage>
        <taxon>Bacteria</taxon>
        <taxon>Candidatus Roizmaniibacteriota</taxon>
    </lineage>
</organism>
<dbReference type="AlphaFoldDB" id="A0A1F7KFC2"/>
<protein>
    <recommendedName>
        <fullName evidence="3">Peptidase MA-like domain-containing protein</fullName>
    </recommendedName>
</protein>
<sequence length="220" mass="26107">MLPKEIKLKFNPKIDSYSKLELYISQALDNNFRLFGKRVPTFTIDLLYSRAELDKAVGLETSEWVVGHTHKNRIYLLSPSVFEKASSHMVSDFLPVLTHEIAHIFTNEFLQILHPIWLYEGIAGYIAEQYHNRKINMIDNFSFLHDSKQWAKNSNYTQSYLFTNFLFKHFGLKKIYDFCKSVPQKIGKYNQAEAFFSYFDQFFEVKFIELVKKWEITVKE</sequence>
<comment type="caution">
    <text evidence="1">The sequence shown here is derived from an EMBL/GenBank/DDBJ whole genome shotgun (WGS) entry which is preliminary data.</text>
</comment>
<dbReference type="Proteomes" id="UP000178450">
    <property type="component" value="Unassembled WGS sequence"/>
</dbReference>
<proteinExistence type="predicted"/>
<accession>A0A1F7KFC2</accession>
<dbReference type="EMBL" id="MGBG01000006">
    <property type="protein sequence ID" value="OGK66563.1"/>
    <property type="molecule type" value="Genomic_DNA"/>
</dbReference>
<evidence type="ECO:0000313" key="1">
    <source>
        <dbReference type="EMBL" id="OGK66563.1"/>
    </source>
</evidence>
<evidence type="ECO:0008006" key="3">
    <source>
        <dbReference type="Google" id="ProtNLM"/>
    </source>
</evidence>
<gene>
    <name evidence="1" type="ORF">A2209_01020</name>
</gene>
<reference evidence="1 2" key="1">
    <citation type="journal article" date="2016" name="Nat. Commun.">
        <title>Thousands of microbial genomes shed light on interconnected biogeochemical processes in an aquifer system.</title>
        <authorList>
            <person name="Anantharaman K."/>
            <person name="Brown C.T."/>
            <person name="Hug L.A."/>
            <person name="Sharon I."/>
            <person name="Castelle C.J."/>
            <person name="Probst A.J."/>
            <person name="Thomas B.C."/>
            <person name="Singh A."/>
            <person name="Wilkins M.J."/>
            <person name="Karaoz U."/>
            <person name="Brodie E.L."/>
            <person name="Williams K.H."/>
            <person name="Hubbard S.S."/>
            <person name="Banfield J.F."/>
        </authorList>
    </citation>
    <scope>NUCLEOTIDE SEQUENCE [LARGE SCALE GENOMIC DNA]</scope>
</reference>
<name>A0A1F7KFC2_9BACT</name>
<evidence type="ECO:0000313" key="2">
    <source>
        <dbReference type="Proteomes" id="UP000178450"/>
    </source>
</evidence>